<evidence type="ECO:0000256" key="5">
    <source>
        <dbReference type="ARBA" id="ARBA00023136"/>
    </source>
</evidence>
<dbReference type="PANTHER" id="PTHR21716">
    <property type="entry name" value="TRANSMEMBRANE PROTEIN"/>
    <property type="match status" value="1"/>
</dbReference>
<dbReference type="STRING" id="330734.ABA45_04175"/>
<dbReference type="InterPro" id="IPR002549">
    <property type="entry name" value="AI-2E-like"/>
</dbReference>
<accession>A0A0H4I9J8</accession>
<dbReference type="GO" id="GO:0016020">
    <property type="term" value="C:membrane"/>
    <property type="evidence" value="ECO:0007669"/>
    <property type="project" value="UniProtKB-SubCell"/>
</dbReference>
<keyword evidence="5 7" id="KW-0472">Membrane</keyword>
<organism evidence="8 9">
    <name type="scientific">Marinobacter psychrophilus</name>
    <dbReference type="NCBI Taxonomy" id="330734"/>
    <lineage>
        <taxon>Bacteria</taxon>
        <taxon>Pseudomonadati</taxon>
        <taxon>Pseudomonadota</taxon>
        <taxon>Gammaproteobacteria</taxon>
        <taxon>Pseudomonadales</taxon>
        <taxon>Marinobacteraceae</taxon>
        <taxon>Marinobacter</taxon>
    </lineage>
</organism>
<feature type="compositionally biased region" description="Basic and acidic residues" evidence="6">
    <location>
        <begin position="362"/>
        <end position="378"/>
    </location>
</feature>
<evidence type="ECO:0000256" key="6">
    <source>
        <dbReference type="SAM" id="MobiDB-lite"/>
    </source>
</evidence>
<feature type="transmembrane region" description="Helical" evidence="7">
    <location>
        <begin position="31"/>
        <end position="50"/>
    </location>
</feature>
<feature type="transmembrane region" description="Helical" evidence="7">
    <location>
        <begin position="236"/>
        <end position="258"/>
    </location>
</feature>
<dbReference type="Pfam" id="PF01594">
    <property type="entry name" value="AI-2E_transport"/>
    <property type="match status" value="1"/>
</dbReference>
<reference evidence="8 9" key="1">
    <citation type="submission" date="2015-05" db="EMBL/GenBank/DDBJ databases">
        <title>Complete genome of Marinobacter psychrophilus strain 20041T isolated from sea-ice of the Canadian Basin.</title>
        <authorList>
            <person name="Song L."/>
            <person name="Ren L."/>
            <person name="Yu Y."/>
            <person name="Wang X."/>
        </authorList>
    </citation>
    <scope>NUCLEOTIDE SEQUENCE [LARGE SCALE GENOMIC DNA]</scope>
    <source>
        <strain evidence="8 9">20041</strain>
    </source>
</reference>
<evidence type="ECO:0000256" key="2">
    <source>
        <dbReference type="ARBA" id="ARBA00009773"/>
    </source>
</evidence>
<comment type="subcellular location">
    <subcellularLocation>
        <location evidence="1">Membrane</location>
        <topology evidence="1">Multi-pass membrane protein</topology>
    </subcellularLocation>
</comment>
<feature type="transmembrane region" description="Helical" evidence="7">
    <location>
        <begin position="62"/>
        <end position="85"/>
    </location>
</feature>
<feature type="region of interest" description="Disordered" evidence="6">
    <location>
        <begin position="358"/>
        <end position="378"/>
    </location>
</feature>
<name>A0A0H4I9J8_9GAMM</name>
<dbReference type="PANTHER" id="PTHR21716:SF4">
    <property type="entry name" value="TRANSMEMBRANE PROTEIN 245"/>
    <property type="match status" value="1"/>
</dbReference>
<dbReference type="Proteomes" id="UP000036406">
    <property type="component" value="Chromosome"/>
</dbReference>
<comment type="similarity">
    <text evidence="2">Belongs to the autoinducer-2 exporter (AI-2E) (TC 2.A.86) family.</text>
</comment>
<evidence type="ECO:0000313" key="8">
    <source>
        <dbReference type="EMBL" id="AKO51717.1"/>
    </source>
</evidence>
<protein>
    <submittedName>
        <fullName evidence="8">Membrane protein</fullName>
    </submittedName>
</protein>
<dbReference type="EMBL" id="CP011494">
    <property type="protein sequence ID" value="AKO51717.1"/>
    <property type="molecule type" value="Genomic_DNA"/>
</dbReference>
<feature type="transmembrane region" description="Helical" evidence="7">
    <location>
        <begin position="213"/>
        <end position="230"/>
    </location>
</feature>
<keyword evidence="4 7" id="KW-1133">Transmembrane helix</keyword>
<feature type="transmembrane region" description="Helical" evidence="7">
    <location>
        <begin position="7"/>
        <end position="25"/>
    </location>
</feature>
<dbReference type="KEGG" id="mpq:ABA45_04175"/>
<feature type="transmembrane region" description="Helical" evidence="7">
    <location>
        <begin position="156"/>
        <end position="173"/>
    </location>
</feature>
<evidence type="ECO:0000256" key="3">
    <source>
        <dbReference type="ARBA" id="ARBA00022692"/>
    </source>
</evidence>
<dbReference type="PATRIC" id="fig|330734.3.peg.893"/>
<feature type="transmembrane region" description="Helical" evidence="7">
    <location>
        <begin position="307"/>
        <end position="340"/>
    </location>
</feature>
<gene>
    <name evidence="8" type="ORF">ABA45_04175</name>
</gene>
<keyword evidence="3 7" id="KW-0812">Transmembrane</keyword>
<proteinExistence type="inferred from homology"/>
<feature type="transmembrane region" description="Helical" evidence="7">
    <location>
        <begin position="270"/>
        <end position="287"/>
    </location>
</feature>
<evidence type="ECO:0000256" key="4">
    <source>
        <dbReference type="ARBA" id="ARBA00022989"/>
    </source>
</evidence>
<keyword evidence="9" id="KW-1185">Reference proteome</keyword>
<sequence length="378" mass="41204">MHAKLETRAFLAMLVGVSVAFILLMKPFFGPIFWAIAIALIFHPVQLRLARRFGDRPNTNALMTLFLCMVIVVIPVLLLVASLVAEGVGLYQKIQSGDVRPGEYIDQVNQSFPAIQSFLAQFDISFAELRDRAVNLVVSGSQFLGKQALDLGQNTFQFFLGLALMVYLAFFLLRDGVSLVELLIRALPLGDERERLLFAKFAEVTRATVKGNLLIAVIQGAMGGLIFWVLGIEGAILWGVVMAIVSLLPAVGAALVWVPAAIYLAAVGDVVQALILTAFGVVVIGLADNVLRPIMVGRDTKLPDYIVLLSTLGGLAMFGINGFVMGPLVAALFNAFWGIFIREFSRESPITQAWLRGNQAKDPGKADTPEEKDRTELR</sequence>
<dbReference type="AlphaFoldDB" id="A0A0H4I9J8"/>
<evidence type="ECO:0000256" key="7">
    <source>
        <dbReference type="SAM" id="Phobius"/>
    </source>
</evidence>
<evidence type="ECO:0000313" key="9">
    <source>
        <dbReference type="Proteomes" id="UP000036406"/>
    </source>
</evidence>
<dbReference type="RefSeq" id="WP_048384438.1">
    <property type="nucleotide sequence ID" value="NZ_CP011494.1"/>
</dbReference>
<evidence type="ECO:0000256" key="1">
    <source>
        <dbReference type="ARBA" id="ARBA00004141"/>
    </source>
</evidence>